<gene>
    <name evidence="4" type="ORF">INP51_08845</name>
</gene>
<dbReference type="SUPFAM" id="SSF53807">
    <property type="entry name" value="Helical backbone' metal receptor"/>
    <property type="match status" value="1"/>
</dbReference>
<feature type="signal peptide" evidence="2">
    <location>
        <begin position="1"/>
        <end position="20"/>
    </location>
</feature>
<evidence type="ECO:0000313" key="5">
    <source>
        <dbReference type="Proteomes" id="UP000593601"/>
    </source>
</evidence>
<evidence type="ECO:0000259" key="3">
    <source>
        <dbReference type="PROSITE" id="PS50983"/>
    </source>
</evidence>
<keyword evidence="5" id="KW-1185">Reference proteome</keyword>
<feature type="domain" description="Fe/B12 periplasmic-binding" evidence="3">
    <location>
        <begin position="79"/>
        <end position="350"/>
    </location>
</feature>
<dbReference type="InterPro" id="IPR002491">
    <property type="entry name" value="ABC_transptr_periplasmic_BD"/>
</dbReference>
<dbReference type="InterPro" id="IPR050902">
    <property type="entry name" value="ABC_Transporter_SBP"/>
</dbReference>
<evidence type="ECO:0000256" key="2">
    <source>
        <dbReference type="SAM" id="SignalP"/>
    </source>
</evidence>
<sequence>MKKRATLLLTAVILSSQIFAGCGNQKSDESAAASISNSSLLSASSASGASTSTAYPLTIQTRGSDFISIDQTFEKVPERIVTANASSIDMLYRLGLQDKIIGTIAIDNEPGNEWADLYESLPKLGDKMTISKEVIAEAEPDIIIGRSATFEEGTFGSIVELNALGINVYAQKASDMSTAVTMESIIDDVRNLGEIFDVQDRAKEYADSLENRLSTVTKTVRDATGTDIKKVVVMATYQEGNFVVFGANAKLQNGILQTLNAENVMEKGGNGLTLENMVSANPDAIIYITSTRNKDIDVSAKEALLNESLLSSVPAIADKKIIEVPYDAFMDYGVRNFDTLEELADFLYNK</sequence>
<dbReference type="KEGG" id="bliq:INP51_08845"/>
<dbReference type="PROSITE" id="PS51257">
    <property type="entry name" value="PROKAR_LIPOPROTEIN"/>
    <property type="match status" value="1"/>
</dbReference>
<evidence type="ECO:0000256" key="1">
    <source>
        <dbReference type="ARBA" id="ARBA00008814"/>
    </source>
</evidence>
<dbReference type="PANTHER" id="PTHR30535">
    <property type="entry name" value="VITAMIN B12-BINDING PROTEIN"/>
    <property type="match status" value="1"/>
</dbReference>
<dbReference type="Gene3D" id="3.40.50.1980">
    <property type="entry name" value="Nitrogenase molybdenum iron protein domain"/>
    <property type="match status" value="2"/>
</dbReference>
<comment type="similarity">
    <text evidence="1">Belongs to the bacterial solute-binding protein 8 family.</text>
</comment>
<organism evidence="4 5">
    <name type="scientific">Blautia liquoris</name>
    <dbReference type="NCBI Taxonomy" id="2779518"/>
    <lineage>
        <taxon>Bacteria</taxon>
        <taxon>Bacillati</taxon>
        <taxon>Bacillota</taxon>
        <taxon>Clostridia</taxon>
        <taxon>Lachnospirales</taxon>
        <taxon>Lachnospiraceae</taxon>
        <taxon>Blautia</taxon>
    </lineage>
</organism>
<dbReference type="AlphaFoldDB" id="A0A7M2RFP9"/>
<name>A0A7M2RFP9_9FIRM</name>
<reference evidence="4 5" key="1">
    <citation type="submission" date="2020-10" db="EMBL/GenBank/DDBJ databases">
        <title>Blautia liquoris sp.nov., isolated from the mud in a fermentation cellar used for the production of Chinese strong-flavoured liquor.</title>
        <authorList>
            <person name="Lu L."/>
        </authorList>
    </citation>
    <scope>NUCLEOTIDE SEQUENCE [LARGE SCALE GENOMIC DNA]</scope>
    <source>
        <strain evidence="4 5">LZLJ-3</strain>
    </source>
</reference>
<evidence type="ECO:0000313" key="4">
    <source>
        <dbReference type="EMBL" id="QOV18160.1"/>
    </source>
</evidence>
<protein>
    <submittedName>
        <fullName evidence="4">ABC transporter substrate-binding protein</fullName>
    </submittedName>
</protein>
<feature type="chain" id="PRO_5039599505" evidence="2">
    <location>
        <begin position="21"/>
        <end position="350"/>
    </location>
</feature>
<proteinExistence type="inferred from homology"/>
<dbReference type="EMBL" id="CP063304">
    <property type="protein sequence ID" value="QOV18160.1"/>
    <property type="molecule type" value="Genomic_DNA"/>
</dbReference>
<dbReference type="PROSITE" id="PS50983">
    <property type="entry name" value="FE_B12_PBP"/>
    <property type="match status" value="1"/>
</dbReference>
<dbReference type="PANTHER" id="PTHR30535:SF7">
    <property type="entry name" value="IRON(III) DICITRATE-BINDING PROTEIN"/>
    <property type="match status" value="1"/>
</dbReference>
<dbReference type="RefSeq" id="WP_193734522.1">
    <property type="nucleotide sequence ID" value="NZ_CP063304.1"/>
</dbReference>
<dbReference type="Pfam" id="PF01497">
    <property type="entry name" value="Peripla_BP_2"/>
    <property type="match status" value="1"/>
</dbReference>
<accession>A0A7M2RFP9</accession>
<dbReference type="Proteomes" id="UP000593601">
    <property type="component" value="Chromosome"/>
</dbReference>
<keyword evidence="2" id="KW-0732">Signal</keyword>